<sequence>LSFGRVALTTNKKELTEFVHTTLGMLREKSLSREIVQVVASRITSDFLSAQKWKGTDERSRDDDLLWVALSHQSQRFILYLSKAPDTRIAVFQSDIIDPLMCRTVFHDAIAVLSATGRDELWIRAQVDALEFVNCALKAADDVDCCSGGSQSSVLHSYRLVARRGHFLESCIKLLSELWKPEFRCTIIESMMAYLANNVSGGVEVATLRKQGQGDLMFFLLSIIDAEEAAKVSEAPNVSILCLRLYNSIIEFSFENARYAACHGFSDLCRGLREATTRHATLMRCDLLAMLYFVVRMIGSSEHDTGQSIAEEGWEITSAVLLHPRLTSHLETTKYGIKILCYQMGNRMIARQWDERGKRVVLCLANLANSEIPLEDGVGSNFDVNLAKLSMKAMTHLCVSDSLCESISNDPDIIATLLQDYEMFVSCLGEAVRFNVSKMMLQLLRGPTSCDCRFFVSSALKLDLIEVLWWEFSSSNSNVKVEKGELRELWYSLLDELCYNRDSALAIMEKGFLEEFIVLENCPPSNELEPFDKTTFLRLVSSVFRVTNPSDHARFFQKASRTMDILAEICVITVTSIFDMSEAKWNAAEVLHALTMHEQTVTGVWKACLVYPMGRSVSASIKGRQRLRAVSEMLLQCGDSIADLILVLTLILKICGPNQSVAALIRARNSPDCWPMVEVLVEVLQQCISDATRPSASPTRHLRPIVLTTSKPADFLPFHFPTELHTKATVRALQLVHLCVADQQFAQSLETEQDVLQNLVACLATSSWKVASAAAVALSTLIRCGPDWYDPEDDEAGVRRYMCDQGVYRHVEFFFDIATQELVRVAPPTLFPPCFVLLVRWLRFYSVHLTLLSDVQAAEYLASTESVSIIGSTEAAPRDLHEGLVANILELLLYIVSNFHSVVYQTANGEAEEYEHSLFLQSLLALCQRRSRNSSGFNWKNENDDCIVSSSQIRSRALELVQLLCSLDLPHTSSVEVFTSPQQMQILMMIVERSTSEVEQNAAAQLMEALALKDSVKALLIRNTSLLFRLGAWLEINNLQLLAAAIIQRLATPSSNVTRLVTRSVFGFLPSVQQQLAQFLFVGVEQKKPRCELLEKNAPLLQSLHKIRIDVIQEDAKRSSRPGSSSSLPTVQLKFEIVDQNGQCLRQFEYRSTLHSGNESRHHAFLMEPAARIVRCTCCTVGSEEPKVTKFEFSRGFGSSTHYSDSITLRFSEEPMRTNNALLPSAAGILPRLLRQDIDTMSLEFFRALSGIVAEFCKDYSIFCDPVVDLPSEILVVLATSVELSPFGRMDIACLESLSTWFPNKPTIRNFESTILPVLNLIQGFRQLSCVGKLSGGSKHEHVLVSDTPNSAQFNFLEKFVELISSVETHDLTANVLNTLFIENSDMLLFLCGQFSPEQSSESTFLSLVAIAIRSNAVHCQTFLTPTSQSLLRSVFDAGAQKCAAQPELRDSLFRFASVVTKRLARCPISSLDTIKCTRGLELFSRVAFEVFGRHPWVGSFSTEAAENLILSCGFLCDGLPKSVVVDADTREEERYATLFPASDVPDDGLTIVETLLMFLGRTPSTDIDIGGTIEGQIFYDSYTRLAATILASLVEKLPSRRAFEQTFLELLELRSPKAFAKVFEEQCLSGMRKCIGLTRYAFQSELNAVRLTYYSSIRAGVRTGIIPPQCSAVFQRFDQEHLLPSESLQWHVNPIGESEHIRRRQSYLWRPSGDQLSTTATTSSSKHLQPEDAKIDSELRELLLFSNEHAELLSVLTVNRKKAMTSAIRVATRNARVLLAFHSMASVALDFFLDTAKKLQNLKTFGRPQRQVKVIANVGNAELTYFLEWLLLLEQLAALLCSGLQELDATYYMEIVRQFRSLILDLPVFLRKMEGMGTHSRQQALMLFLDNLHRLLKRATNRNELRVVAANGSGIVDQTKSIRQRLRNLDVHISTSLAALFDSEEGMKDLSRMLTAMQYMWRRTMGAASLERAMASSKESASLLKKITKKLMNFLQVLRRPMTAFGARREAPSVREFDSPSELQRAPPVADSVSSDHSAQSVSEHIVGVTGRNGNNLLSPFPFTSLELLSDHVGWESIAAKRAKQLFQFSKKNKKASIGVLKSAFGVGDEALEGMSVLELAEHFRELEASKKVSDVLAQLRQLTLEDEMPFQHFPFVEHDKVKMSLWRLMVRPIQRIRLFHLYQQTQRFVLGDSTRRRIMLEGYRQASPLRPVVANRSRDELGSEAESPTKLVPKSDGTSACARFFSALQNDPRVGADFEPVQEESVAPAVATGPWTAAPLLKMVISQSTLKVCDGIFSPDPFSDNAAMILLRRKREAHKRRRHTASIARFRRSLTTETSRSAQYRYDGQDGVLDRIRHGVIDIGARLVLLIAFWRQEELRTDLQDPIMARAFDDPHARYEYYRLYHAKKGLGELVRVWMPTSGRLGLLLWQERYYALGGTLLSVVIALWLPVLAFPAAETGDLDSVSKRNTFMMRIVYSYGIGIFLLSVVSIALIAQNRFVLLEQTRLRLRPVSRYYQNVLAVAAIGVELVQLNSLAFDSAVEWDTTDKLPGIVVWLGNQGITKFGVSSASDLEALGILLLLLSWFLLLKCANKFRETSALLHRVLTKDLPALVHGFLYMSTISVFFSFLACVDCSDRHASSYDKCHDDPLSPPFLIAHQDIACWTAAHRWYALLGLWGITFFLPIGLLAHGMSQVLFQRETLDIKYAPVVILVVQLVKAVAATAQAFFPGDPIVLASLGAIGNAALLVLALGMHSCSLWYIKYVKCSIYAASCWASLGAIHRLRYAGQSSSRSLNMVYFGWLSIGLAAATAILARVWLRARAKQRDAERHLAAQQRLLHAHKTASGALGVVGQKFMQAARQRSNDALTRAAFASIARRLDSAAPPPALEEFMTRANNAPGSVNEAAHGVLFMRSARVMARKLREQGELRRRR</sequence>
<feature type="transmembrane region" description="Helical" evidence="2">
    <location>
        <begin position="2801"/>
        <end position="2821"/>
    </location>
</feature>
<feature type="compositionally biased region" description="Basic and acidic residues" evidence="1">
    <location>
        <begin position="2010"/>
        <end position="2019"/>
    </location>
</feature>
<feature type="transmembrane region" description="Helical" evidence="2">
    <location>
        <begin position="2577"/>
        <end position="2594"/>
    </location>
</feature>
<dbReference type="OrthoDB" id="101608at2759"/>
<keyword evidence="4" id="KW-1185">Reference proteome</keyword>
<evidence type="ECO:0000256" key="1">
    <source>
        <dbReference type="SAM" id="MobiDB-lite"/>
    </source>
</evidence>
<accession>A0A8T1W460</accession>
<dbReference type="Proteomes" id="UP000694044">
    <property type="component" value="Unassembled WGS sequence"/>
</dbReference>
<feature type="transmembrane region" description="Helical" evidence="2">
    <location>
        <begin position="2673"/>
        <end position="2692"/>
    </location>
</feature>
<keyword evidence="2" id="KW-0812">Transmembrane</keyword>
<name>A0A8T1W460_9STRA</name>
<reference evidence="3" key="1">
    <citation type="submission" date="2021-02" db="EMBL/GenBank/DDBJ databases">
        <authorList>
            <person name="Palmer J.M."/>
        </authorList>
    </citation>
    <scope>NUCLEOTIDE SEQUENCE</scope>
    <source>
        <strain evidence="3">SCRP734</strain>
    </source>
</reference>
<gene>
    <name evidence="3" type="ORF">PHYPSEUDO_012615</name>
</gene>
<feature type="transmembrane region" description="Helical" evidence="2">
    <location>
        <begin position="2479"/>
        <end position="2498"/>
    </location>
</feature>
<feature type="transmembrane region" description="Helical" evidence="2">
    <location>
        <begin position="2771"/>
        <end position="2789"/>
    </location>
</feature>
<dbReference type="EMBL" id="JAGDFM010000061">
    <property type="protein sequence ID" value="KAG7388407.1"/>
    <property type="molecule type" value="Genomic_DNA"/>
</dbReference>
<proteinExistence type="predicted"/>
<evidence type="ECO:0000256" key="2">
    <source>
        <dbReference type="SAM" id="Phobius"/>
    </source>
</evidence>
<feature type="transmembrane region" description="Helical" evidence="2">
    <location>
        <begin position="2614"/>
        <end position="2633"/>
    </location>
</feature>
<feature type="region of interest" description="Disordered" evidence="1">
    <location>
        <begin position="2010"/>
        <end position="2040"/>
    </location>
</feature>
<feature type="compositionally biased region" description="Low complexity" evidence="1">
    <location>
        <begin position="2030"/>
        <end position="2040"/>
    </location>
</feature>
<protein>
    <submittedName>
        <fullName evidence="3">Uncharacterized protein</fullName>
    </submittedName>
</protein>
<feature type="transmembrane region" description="Helical" evidence="2">
    <location>
        <begin position="2436"/>
        <end position="2459"/>
    </location>
</feature>
<feature type="non-terminal residue" evidence="3">
    <location>
        <position position="2935"/>
    </location>
</feature>
<keyword evidence="2" id="KW-1133">Transmembrane helix</keyword>
<feature type="transmembrane region" description="Helical" evidence="2">
    <location>
        <begin position="2737"/>
        <end position="2764"/>
    </location>
</feature>
<evidence type="ECO:0000313" key="4">
    <source>
        <dbReference type="Proteomes" id="UP000694044"/>
    </source>
</evidence>
<comment type="caution">
    <text evidence="3">The sequence shown here is derived from an EMBL/GenBank/DDBJ whole genome shotgun (WGS) entry which is preliminary data.</text>
</comment>
<organism evidence="3 4">
    <name type="scientific">Phytophthora pseudosyringae</name>
    <dbReference type="NCBI Taxonomy" id="221518"/>
    <lineage>
        <taxon>Eukaryota</taxon>
        <taxon>Sar</taxon>
        <taxon>Stramenopiles</taxon>
        <taxon>Oomycota</taxon>
        <taxon>Peronosporomycetes</taxon>
        <taxon>Peronosporales</taxon>
        <taxon>Peronosporaceae</taxon>
        <taxon>Phytophthora</taxon>
    </lineage>
</organism>
<keyword evidence="2" id="KW-0472">Membrane</keyword>
<feature type="transmembrane region" description="Helical" evidence="2">
    <location>
        <begin position="2712"/>
        <end position="2731"/>
    </location>
</feature>
<evidence type="ECO:0000313" key="3">
    <source>
        <dbReference type="EMBL" id="KAG7388407.1"/>
    </source>
</evidence>
<feature type="region of interest" description="Disordered" evidence="1">
    <location>
        <begin position="1713"/>
        <end position="1732"/>
    </location>
</feature>
<feature type="compositionally biased region" description="Polar residues" evidence="1">
    <location>
        <begin position="1715"/>
        <end position="1728"/>
    </location>
</feature>